<sequence>MLSSVTRKLSSAKITGSLSKRRFQPSVSLSLVSTCHTPTQLCGNYGQLCQKARNLYYSSIHRLPTISERTVPVVKKNPISLYLRLPQQRHTLSALLSQHFFIFEMAFQQTLSSHFVFLIPWDTPANNPFKAKVFHIIKVESKSISYHAFSFLLLVLIAYLALLSSTHLQHFVLPFVSSSAWGASKGSEDDTSKYVETIC</sequence>
<dbReference type="AlphaFoldDB" id="A0A540LVF3"/>
<gene>
    <name evidence="2" type="ORF">C1H46_023921</name>
</gene>
<dbReference type="Proteomes" id="UP000315295">
    <property type="component" value="Unassembled WGS sequence"/>
</dbReference>
<protein>
    <submittedName>
        <fullName evidence="2">Uncharacterized protein</fullName>
    </submittedName>
</protein>
<accession>A0A540LVF3</accession>
<dbReference type="EMBL" id="VIEB01000450">
    <property type="protein sequence ID" value="TQD90483.1"/>
    <property type="molecule type" value="Genomic_DNA"/>
</dbReference>
<keyword evidence="3" id="KW-1185">Reference proteome</keyword>
<proteinExistence type="predicted"/>
<keyword evidence="1" id="KW-0472">Membrane</keyword>
<organism evidence="2 3">
    <name type="scientific">Malus baccata</name>
    <name type="common">Siberian crab apple</name>
    <name type="synonym">Pyrus baccata</name>
    <dbReference type="NCBI Taxonomy" id="106549"/>
    <lineage>
        <taxon>Eukaryota</taxon>
        <taxon>Viridiplantae</taxon>
        <taxon>Streptophyta</taxon>
        <taxon>Embryophyta</taxon>
        <taxon>Tracheophyta</taxon>
        <taxon>Spermatophyta</taxon>
        <taxon>Magnoliopsida</taxon>
        <taxon>eudicotyledons</taxon>
        <taxon>Gunneridae</taxon>
        <taxon>Pentapetalae</taxon>
        <taxon>rosids</taxon>
        <taxon>fabids</taxon>
        <taxon>Rosales</taxon>
        <taxon>Rosaceae</taxon>
        <taxon>Amygdaloideae</taxon>
        <taxon>Maleae</taxon>
        <taxon>Malus</taxon>
    </lineage>
</organism>
<feature type="transmembrane region" description="Helical" evidence="1">
    <location>
        <begin position="144"/>
        <end position="162"/>
    </location>
</feature>
<evidence type="ECO:0000313" key="2">
    <source>
        <dbReference type="EMBL" id="TQD90483.1"/>
    </source>
</evidence>
<comment type="caution">
    <text evidence="2">The sequence shown here is derived from an EMBL/GenBank/DDBJ whole genome shotgun (WGS) entry which is preliminary data.</text>
</comment>
<name>A0A540LVF3_MALBA</name>
<evidence type="ECO:0000313" key="3">
    <source>
        <dbReference type="Proteomes" id="UP000315295"/>
    </source>
</evidence>
<reference evidence="2 3" key="1">
    <citation type="journal article" date="2019" name="G3 (Bethesda)">
        <title>Sequencing of a Wild Apple (Malus baccata) Genome Unravels the Differences Between Cultivated and Wild Apple Species Regarding Disease Resistance and Cold Tolerance.</title>
        <authorList>
            <person name="Chen X."/>
        </authorList>
    </citation>
    <scope>NUCLEOTIDE SEQUENCE [LARGE SCALE GENOMIC DNA]</scope>
    <source>
        <strain evidence="3">cv. Shandingzi</strain>
        <tissue evidence="2">Leaves</tissue>
    </source>
</reference>
<evidence type="ECO:0000256" key="1">
    <source>
        <dbReference type="SAM" id="Phobius"/>
    </source>
</evidence>
<keyword evidence="1" id="KW-1133">Transmembrane helix</keyword>
<keyword evidence="1" id="KW-0812">Transmembrane</keyword>